<keyword evidence="4" id="KW-1133">Transmembrane helix</keyword>
<dbReference type="InterPro" id="IPR011042">
    <property type="entry name" value="6-blade_b-propeller_TolB-like"/>
</dbReference>
<dbReference type="RefSeq" id="WP_379231502.1">
    <property type="nucleotide sequence ID" value="NZ_JBHSTE010000001.1"/>
</dbReference>
<proteinExistence type="predicted"/>
<name>A0ABW1V1X3_9BACL</name>
<dbReference type="Gene3D" id="1.25.40.10">
    <property type="entry name" value="Tetratricopeptide repeat domain"/>
    <property type="match status" value="1"/>
</dbReference>
<dbReference type="InterPro" id="IPR019734">
    <property type="entry name" value="TPR_rpt"/>
</dbReference>
<evidence type="ECO:0000256" key="4">
    <source>
        <dbReference type="SAM" id="Phobius"/>
    </source>
</evidence>
<dbReference type="PANTHER" id="PTHR24104:SF25">
    <property type="entry name" value="PROTEIN LIN-41"/>
    <property type="match status" value="1"/>
</dbReference>
<feature type="repeat" description="NHL" evidence="3">
    <location>
        <begin position="112"/>
        <end position="147"/>
    </location>
</feature>
<protein>
    <recommendedName>
        <fullName evidence="8">Gluconolactonase</fullName>
    </recommendedName>
</protein>
<dbReference type="SUPFAM" id="SSF101898">
    <property type="entry name" value="NHL repeat"/>
    <property type="match status" value="1"/>
</dbReference>
<dbReference type="InterPro" id="IPR011990">
    <property type="entry name" value="TPR-like_helical_dom_sf"/>
</dbReference>
<feature type="chain" id="PRO_5046164492" description="Gluconolactonase" evidence="5">
    <location>
        <begin position="31"/>
        <end position="486"/>
    </location>
</feature>
<feature type="signal peptide" evidence="5">
    <location>
        <begin position="1"/>
        <end position="30"/>
    </location>
</feature>
<dbReference type="Gene3D" id="2.120.10.30">
    <property type="entry name" value="TolB, C-terminal domain"/>
    <property type="match status" value="1"/>
</dbReference>
<organism evidence="6 7">
    <name type="scientific">Paenibacillus septentrionalis</name>
    <dbReference type="NCBI Taxonomy" id="429342"/>
    <lineage>
        <taxon>Bacteria</taxon>
        <taxon>Bacillati</taxon>
        <taxon>Bacillota</taxon>
        <taxon>Bacilli</taxon>
        <taxon>Bacillales</taxon>
        <taxon>Paenibacillaceae</taxon>
        <taxon>Paenibacillus</taxon>
    </lineage>
</organism>
<dbReference type="PROSITE" id="PS51125">
    <property type="entry name" value="NHL"/>
    <property type="match status" value="1"/>
</dbReference>
<evidence type="ECO:0000313" key="6">
    <source>
        <dbReference type="EMBL" id="MFC6331846.1"/>
    </source>
</evidence>
<reference evidence="7" key="1">
    <citation type="journal article" date="2019" name="Int. J. Syst. Evol. Microbiol.">
        <title>The Global Catalogue of Microorganisms (GCM) 10K type strain sequencing project: providing services to taxonomists for standard genome sequencing and annotation.</title>
        <authorList>
            <consortium name="The Broad Institute Genomics Platform"/>
            <consortium name="The Broad Institute Genome Sequencing Center for Infectious Disease"/>
            <person name="Wu L."/>
            <person name="Ma J."/>
        </authorList>
    </citation>
    <scope>NUCLEOTIDE SEQUENCE [LARGE SCALE GENOMIC DNA]</scope>
    <source>
        <strain evidence="7">PCU 280</strain>
    </source>
</reference>
<sequence>MKLNRMSKRFVMLTLCCALFFSSGSMLVQAEGASNSYNYSFWGNTVVSPAAYEPTNIVTGAKLGVDSFKDPSDLHVSEDQTIYLLDSGNHRIIVMDKNYSLINIIDGFNNGGQQDGFSNPQGMFVTEDNQIYIADTGNKRVVHLNEQLQLVQIVDSPQSELLLQNYEFLPVRVVVDKAKRIYVMATGVFDGFMEFSASGDFTTFIGANRVNVDPIEYLWKMLSTKEQRSQMVQFTPTEFTNLDINDEGFIYATNGDQWGENIKKLNAQGNDILRREGYFSPRGDVRYRSAEGPSRLIDIDVGDSEIYSVLDSKRGRIFTYNGDGHLMYVFGGLGNQLGEFTMPIAIERVGDDMLVLDKALGEITIFKTTAYGRTLNEAVRSYYRGDEEAAFQRYLETINMNANLEFAYSGIGKALLRQGNYKEAMKYFKESYDNKGYSKAFLLYRKEIMRAYFPTIMTSIVGLLLVLIVWRKVRKWKGGKKIVTIE</sequence>
<gene>
    <name evidence="6" type="ORF">ACFP56_04360</name>
</gene>
<feature type="transmembrane region" description="Helical" evidence="4">
    <location>
        <begin position="451"/>
        <end position="470"/>
    </location>
</feature>
<evidence type="ECO:0008006" key="8">
    <source>
        <dbReference type="Google" id="ProtNLM"/>
    </source>
</evidence>
<accession>A0ABW1V1X3</accession>
<evidence type="ECO:0000256" key="5">
    <source>
        <dbReference type="SAM" id="SignalP"/>
    </source>
</evidence>
<evidence type="ECO:0000313" key="7">
    <source>
        <dbReference type="Proteomes" id="UP001596233"/>
    </source>
</evidence>
<keyword evidence="2" id="KW-0802">TPR repeat</keyword>
<keyword evidence="5" id="KW-0732">Signal</keyword>
<dbReference type="SUPFAM" id="SSF48452">
    <property type="entry name" value="TPR-like"/>
    <property type="match status" value="1"/>
</dbReference>
<feature type="repeat" description="TPR" evidence="2">
    <location>
        <begin position="405"/>
        <end position="438"/>
    </location>
</feature>
<evidence type="ECO:0000256" key="2">
    <source>
        <dbReference type="PROSITE-ProRule" id="PRU00339"/>
    </source>
</evidence>
<evidence type="ECO:0000256" key="3">
    <source>
        <dbReference type="PROSITE-ProRule" id="PRU00504"/>
    </source>
</evidence>
<dbReference type="InterPro" id="IPR001258">
    <property type="entry name" value="NHL_repeat"/>
</dbReference>
<keyword evidence="4" id="KW-0812">Transmembrane</keyword>
<keyword evidence="7" id="KW-1185">Reference proteome</keyword>
<dbReference type="InterPro" id="IPR050952">
    <property type="entry name" value="TRIM-NHL_E3_ligases"/>
</dbReference>
<keyword evidence="1" id="KW-0677">Repeat</keyword>
<dbReference type="Proteomes" id="UP001596233">
    <property type="component" value="Unassembled WGS sequence"/>
</dbReference>
<dbReference type="PROSITE" id="PS50005">
    <property type="entry name" value="TPR"/>
    <property type="match status" value="1"/>
</dbReference>
<dbReference type="EMBL" id="JBHSTE010000001">
    <property type="protein sequence ID" value="MFC6331846.1"/>
    <property type="molecule type" value="Genomic_DNA"/>
</dbReference>
<evidence type="ECO:0000256" key="1">
    <source>
        <dbReference type="ARBA" id="ARBA00022737"/>
    </source>
</evidence>
<dbReference type="Pfam" id="PF01436">
    <property type="entry name" value="NHL"/>
    <property type="match status" value="1"/>
</dbReference>
<dbReference type="PANTHER" id="PTHR24104">
    <property type="entry name" value="E3 UBIQUITIN-PROTEIN LIGASE NHLRC1-RELATED"/>
    <property type="match status" value="1"/>
</dbReference>
<comment type="caution">
    <text evidence="6">The sequence shown here is derived from an EMBL/GenBank/DDBJ whole genome shotgun (WGS) entry which is preliminary data.</text>
</comment>
<keyword evidence="4" id="KW-0472">Membrane</keyword>